<dbReference type="Proteomes" id="UP001305779">
    <property type="component" value="Unassembled WGS sequence"/>
</dbReference>
<dbReference type="PANTHER" id="PTHR31551">
    <property type="entry name" value="PRE-MRNA-SPLICING FACTOR CWF18"/>
    <property type="match status" value="1"/>
</dbReference>
<feature type="region of interest" description="Disordered" evidence="1">
    <location>
        <begin position="233"/>
        <end position="271"/>
    </location>
</feature>
<dbReference type="PANTHER" id="PTHR31551:SF1">
    <property type="entry name" value="COILED-COIL DOMAIN-CONTAINING PROTEIN 12"/>
    <property type="match status" value="1"/>
</dbReference>
<evidence type="ECO:0000256" key="1">
    <source>
        <dbReference type="SAM" id="MobiDB-lite"/>
    </source>
</evidence>
<proteinExistence type="predicted"/>
<feature type="region of interest" description="Disordered" evidence="1">
    <location>
        <begin position="312"/>
        <end position="372"/>
    </location>
</feature>
<feature type="compositionally biased region" description="Acidic residues" evidence="1">
    <location>
        <begin position="363"/>
        <end position="372"/>
    </location>
</feature>
<comment type="caution">
    <text evidence="2">The sequence shown here is derived from an EMBL/GenBank/DDBJ whole genome shotgun (WGS) entry which is preliminary data.</text>
</comment>
<reference evidence="2 3" key="1">
    <citation type="journal article" date="2023" name="G3 (Bethesda)">
        <title>A chromosome-level genome assembly of Zasmidium syzygii isolated from banana leaves.</title>
        <authorList>
            <person name="van Westerhoven A.C."/>
            <person name="Mehrabi R."/>
            <person name="Talebi R."/>
            <person name="Steentjes M.B.F."/>
            <person name="Corcolon B."/>
            <person name="Chong P.A."/>
            <person name="Kema G.H.J."/>
            <person name="Seidl M.F."/>
        </authorList>
    </citation>
    <scope>NUCLEOTIDE SEQUENCE [LARGE SCALE GENOMIC DNA]</scope>
    <source>
        <strain evidence="2 3">P124</strain>
    </source>
</reference>
<feature type="region of interest" description="Disordered" evidence="1">
    <location>
        <begin position="177"/>
        <end position="216"/>
    </location>
</feature>
<keyword evidence="3" id="KW-1185">Reference proteome</keyword>
<organism evidence="2 3">
    <name type="scientific">Zasmidium cellare</name>
    <name type="common">Wine cellar mold</name>
    <name type="synonym">Racodium cellare</name>
    <dbReference type="NCBI Taxonomy" id="395010"/>
    <lineage>
        <taxon>Eukaryota</taxon>
        <taxon>Fungi</taxon>
        <taxon>Dikarya</taxon>
        <taxon>Ascomycota</taxon>
        <taxon>Pezizomycotina</taxon>
        <taxon>Dothideomycetes</taxon>
        <taxon>Dothideomycetidae</taxon>
        <taxon>Mycosphaerellales</taxon>
        <taxon>Mycosphaerellaceae</taxon>
        <taxon>Zasmidium</taxon>
    </lineage>
</organism>
<dbReference type="EMBL" id="JAXOVC010000010">
    <property type="protein sequence ID" value="KAK4496553.1"/>
    <property type="molecule type" value="Genomic_DNA"/>
</dbReference>
<sequence length="372" mass="41218">MSAQHFTKDASTTYEAPLHFGDSDDRIADEYTVYLKFGYTLEQHKRTVGLKSESIQTVYDRLLRTGQICYAARLDEAMLAAVRADLLLLKMLTFTQLQQTALFLPCWTERHRIWSRCLSDIGSRKALLFTAPTLRSVCPNTLCNGPNRTSPLAMASTQALSAAAQDRKARLAQLKSLKRKQPDTQEDQQENSESVPKSPRTEAAEATADSNGISKYVSGRNYDAETRGAKLGFETAPSEGKETLEKKAAQLAAETKRQAEEEEKADKPLDLFKLQPKKPNWDLKRDLDRKLEVLGVRTDNAIARLVRERISGQQKAAQARVNGSANGGGGGDAEAAGIEGTTLVEATNVREREAEEDARREREEEEALLDAS</sequence>
<evidence type="ECO:0000313" key="3">
    <source>
        <dbReference type="Proteomes" id="UP001305779"/>
    </source>
</evidence>
<gene>
    <name evidence="2" type="ORF">PRZ48_012533</name>
</gene>
<accession>A0ABR0E5K4</accession>
<dbReference type="InterPro" id="IPR013169">
    <property type="entry name" value="mRNA_splic_Cwf18-like"/>
</dbReference>
<evidence type="ECO:0000313" key="2">
    <source>
        <dbReference type="EMBL" id="KAK4496553.1"/>
    </source>
</evidence>
<feature type="compositionally biased region" description="Basic and acidic residues" evidence="1">
    <location>
        <begin position="348"/>
        <end position="362"/>
    </location>
</feature>
<name>A0ABR0E5K4_ZASCE</name>
<protein>
    <submittedName>
        <fullName evidence="2">Uncharacterized protein</fullName>
    </submittedName>
</protein>
<dbReference type="Pfam" id="PF08315">
    <property type="entry name" value="cwf18"/>
    <property type="match status" value="1"/>
</dbReference>
<feature type="compositionally biased region" description="Basic and acidic residues" evidence="1">
    <location>
        <begin position="239"/>
        <end position="270"/>
    </location>
</feature>